<comment type="catalytic activity">
    <reaction evidence="1">
        <text>ATP + protein L-histidine = ADP + protein N-phospho-L-histidine.</text>
        <dbReference type="EC" id="2.7.13.3"/>
    </reaction>
</comment>
<comment type="caution">
    <text evidence="7">The sequence shown here is derived from an EMBL/GenBank/DDBJ whole genome shotgun (WGS) entry which is preliminary data.</text>
</comment>
<dbReference type="SUPFAM" id="SSF51206">
    <property type="entry name" value="cAMP-binding domain-like"/>
    <property type="match status" value="1"/>
</dbReference>
<feature type="domain" description="Histidine kinase" evidence="6">
    <location>
        <begin position="300"/>
        <end position="478"/>
    </location>
</feature>
<dbReference type="InterPro" id="IPR004358">
    <property type="entry name" value="Sig_transdc_His_kin-like_C"/>
</dbReference>
<evidence type="ECO:0000313" key="7">
    <source>
        <dbReference type="EMBL" id="MER7186172.1"/>
    </source>
</evidence>
<dbReference type="InterPro" id="IPR003594">
    <property type="entry name" value="HATPase_dom"/>
</dbReference>
<dbReference type="SMART" id="SM00387">
    <property type="entry name" value="HATPase_c"/>
    <property type="match status" value="1"/>
</dbReference>
<dbReference type="Gene3D" id="2.60.120.10">
    <property type="entry name" value="Jelly Rolls"/>
    <property type="match status" value="1"/>
</dbReference>
<dbReference type="EMBL" id="JBEPEK010000547">
    <property type="protein sequence ID" value="MER7186172.1"/>
    <property type="molecule type" value="Genomic_DNA"/>
</dbReference>
<dbReference type="PRINTS" id="PR00344">
    <property type="entry name" value="BCTRLSENSOR"/>
</dbReference>
<dbReference type="EC" id="2.7.13.3" evidence="2"/>
<dbReference type="GO" id="GO:0005524">
    <property type="term" value="F:ATP binding"/>
    <property type="evidence" value="ECO:0007669"/>
    <property type="project" value="UniProtKB-KW"/>
</dbReference>
<dbReference type="InterPro" id="IPR036890">
    <property type="entry name" value="HATPase_C_sf"/>
</dbReference>
<dbReference type="PROSITE" id="PS50042">
    <property type="entry name" value="CNMP_BINDING_3"/>
    <property type="match status" value="1"/>
</dbReference>
<dbReference type="SMART" id="SM00100">
    <property type="entry name" value="cNMP"/>
    <property type="match status" value="1"/>
</dbReference>
<dbReference type="InterPro" id="IPR005467">
    <property type="entry name" value="His_kinase_dom"/>
</dbReference>
<dbReference type="Proteomes" id="UP001474181">
    <property type="component" value="Unassembled WGS sequence"/>
</dbReference>
<dbReference type="InterPro" id="IPR014710">
    <property type="entry name" value="RmlC-like_jellyroll"/>
</dbReference>
<keyword evidence="4" id="KW-0902">Two-component regulatory system</keyword>
<evidence type="ECO:0000259" key="5">
    <source>
        <dbReference type="PROSITE" id="PS50042"/>
    </source>
</evidence>
<dbReference type="PANTHER" id="PTHR43065">
    <property type="entry name" value="SENSOR HISTIDINE KINASE"/>
    <property type="match status" value="1"/>
</dbReference>
<sequence>MSGQPMPCSPKEIGALFLFEKLEPEQLGRLCAAGRVELFQPGPVYTEGDPATCFYVMVEGTVVLSRQVGGDDVEVTRTSQAGVYAGAMQAYLGDRVRQAYNNTMRVTEPTRFFVLPADTFADIMREWFPMAVHLLEGLFFGSKNTQAAIGQRERLLALGSLSAGLTHELNNPAAAAVRATSTLRERVAKMRHKLAIIAGGPFSREQLAGLIEIQERTAERVAKASSLSPLEASDREDALTDWLEDRGIDRGWELAPTFVQAGLDVDWLEQVAAAVDEEILPNAVGWLNYTIETELLMNEIEDSTTRISNLVDAAKQYSQLDRAPYREVDVHELLDSTLLMLSGKIGQDIQVVKEYDRTVPPVPAYPAELNQVWTNLIDNAVCAMKDGSRGDGHGTLTVRTALDHEQLLVEFRDTGSGIAPEIKDRIFDPFFTTKPVGQGTGLGLDISWRIVVNKHHGTMRVESEPGDTRFQVLLPLTAEAPEESETAVEAV</sequence>
<dbReference type="SUPFAM" id="SSF55874">
    <property type="entry name" value="ATPase domain of HSP90 chaperone/DNA topoisomerase II/histidine kinase"/>
    <property type="match status" value="1"/>
</dbReference>
<gene>
    <name evidence="7" type="ORF">ABT404_43075</name>
</gene>
<accession>A0ABV1XB51</accession>
<evidence type="ECO:0000256" key="4">
    <source>
        <dbReference type="ARBA" id="ARBA00023012"/>
    </source>
</evidence>
<dbReference type="InterPro" id="IPR018490">
    <property type="entry name" value="cNMP-bd_dom_sf"/>
</dbReference>
<evidence type="ECO:0000256" key="3">
    <source>
        <dbReference type="ARBA" id="ARBA00022777"/>
    </source>
</evidence>
<keyword evidence="3" id="KW-0808">Transferase</keyword>
<feature type="domain" description="Cyclic nucleotide-binding" evidence="5">
    <location>
        <begin position="18"/>
        <end position="124"/>
    </location>
</feature>
<dbReference type="RefSeq" id="WP_350789643.1">
    <property type="nucleotide sequence ID" value="NZ_JBEPEK010000547.1"/>
</dbReference>
<organism evidence="7 8">
    <name type="scientific">Streptomyces hyaluromycini</name>
    <dbReference type="NCBI Taxonomy" id="1377993"/>
    <lineage>
        <taxon>Bacteria</taxon>
        <taxon>Bacillati</taxon>
        <taxon>Actinomycetota</taxon>
        <taxon>Actinomycetes</taxon>
        <taxon>Kitasatosporales</taxon>
        <taxon>Streptomycetaceae</taxon>
        <taxon>Streptomyces</taxon>
    </lineage>
</organism>
<evidence type="ECO:0000256" key="1">
    <source>
        <dbReference type="ARBA" id="ARBA00000085"/>
    </source>
</evidence>
<keyword evidence="3" id="KW-0418">Kinase</keyword>
<reference evidence="7 8" key="1">
    <citation type="submission" date="2024-06" db="EMBL/GenBank/DDBJ databases">
        <title>The Natural Products Discovery Center: Release of the First 8490 Sequenced Strains for Exploring Actinobacteria Biosynthetic Diversity.</title>
        <authorList>
            <person name="Kalkreuter E."/>
            <person name="Kautsar S.A."/>
            <person name="Yang D."/>
            <person name="Bader C.D."/>
            <person name="Teijaro C.N."/>
            <person name="Fluegel L."/>
            <person name="Davis C.M."/>
            <person name="Simpson J.R."/>
            <person name="Lauterbach L."/>
            <person name="Steele A.D."/>
            <person name="Gui C."/>
            <person name="Meng S."/>
            <person name="Li G."/>
            <person name="Viehrig K."/>
            <person name="Ye F."/>
            <person name="Su P."/>
            <person name="Kiefer A.F."/>
            <person name="Nichols A."/>
            <person name="Cepeda A.J."/>
            <person name="Yan W."/>
            <person name="Fan B."/>
            <person name="Jiang Y."/>
            <person name="Adhikari A."/>
            <person name="Zheng C.-J."/>
            <person name="Schuster L."/>
            <person name="Cowan T.M."/>
            <person name="Smanski M.J."/>
            <person name="Chevrette M.G."/>
            <person name="De Carvalho L.P.S."/>
            <person name="Shen B."/>
        </authorList>
    </citation>
    <scope>NUCLEOTIDE SEQUENCE [LARGE SCALE GENOMIC DNA]</scope>
    <source>
        <strain evidence="7 8">NPDC000234</strain>
    </source>
</reference>
<name>A0ABV1XB51_9ACTN</name>
<dbReference type="Gene3D" id="1.10.287.130">
    <property type="match status" value="1"/>
</dbReference>
<proteinExistence type="predicted"/>
<dbReference type="PANTHER" id="PTHR43065:SF48">
    <property type="entry name" value="HISTIDINE KINASE"/>
    <property type="match status" value="1"/>
</dbReference>
<evidence type="ECO:0000256" key="2">
    <source>
        <dbReference type="ARBA" id="ARBA00012438"/>
    </source>
</evidence>
<keyword evidence="8" id="KW-1185">Reference proteome</keyword>
<keyword evidence="7" id="KW-0067">ATP-binding</keyword>
<dbReference type="Pfam" id="PF02518">
    <property type="entry name" value="HATPase_c"/>
    <property type="match status" value="1"/>
</dbReference>
<dbReference type="PROSITE" id="PS50109">
    <property type="entry name" value="HIS_KIN"/>
    <property type="match status" value="1"/>
</dbReference>
<dbReference type="Pfam" id="PF00027">
    <property type="entry name" value="cNMP_binding"/>
    <property type="match status" value="1"/>
</dbReference>
<protein>
    <recommendedName>
        <fullName evidence="2">histidine kinase</fullName>
        <ecNumber evidence="2">2.7.13.3</ecNumber>
    </recommendedName>
</protein>
<keyword evidence="7" id="KW-0547">Nucleotide-binding</keyword>
<dbReference type="CDD" id="cd00038">
    <property type="entry name" value="CAP_ED"/>
    <property type="match status" value="1"/>
</dbReference>
<dbReference type="InterPro" id="IPR000595">
    <property type="entry name" value="cNMP-bd_dom"/>
</dbReference>
<evidence type="ECO:0000259" key="6">
    <source>
        <dbReference type="PROSITE" id="PS50109"/>
    </source>
</evidence>
<evidence type="ECO:0000313" key="8">
    <source>
        <dbReference type="Proteomes" id="UP001474181"/>
    </source>
</evidence>
<dbReference type="Gene3D" id="3.30.565.10">
    <property type="entry name" value="Histidine kinase-like ATPase, C-terminal domain"/>
    <property type="match status" value="1"/>
</dbReference>